<dbReference type="OrthoDB" id="9785312at2"/>
<dbReference type="PROSITE" id="PS50125">
    <property type="entry name" value="GUANYLATE_CYCLASE_2"/>
    <property type="match status" value="1"/>
</dbReference>
<dbReference type="Gene3D" id="1.10.150.50">
    <property type="entry name" value="Transcription Factor, Ets-1"/>
    <property type="match status" value="1"/>
</dbReference>
<organism evidence="5 6">
    <name type="scientific">Microvirga guangxiensis</name>
    <dbReference type="NCBI Taxonomy" id="549386"/>
    <lineage>
        <taxon>Bacteria</taxon>
        <taxon>Pseudomonadati</taxon>
        <taxon>Pseudomonadota</taxon>
        <taxon>Alphaproteobacteria</taxon>
        <taxon>Hyphomicrobiales</taxon>
        <taxon>Methylobacteriaceae</taxon>
        <taxon>Microvirga</taxon>
    </lineage>
</organism>
<dbReference type="CDD" id="cd07302">
    <property type="entry name" value="CHD"/>
    <property type="match status" value="1"/>
</dbReference>
<accession>A0A1G5EYA8</accession>
<dbReference type="Pfam" id="PF13191">
    <property type="entry name" value="AAA_16"/>
    <property type="match status" value="1"/>
</dbReference>
<evidence type="ECO:0000256" key="1">
    <source>
        <dbReference type="ARBA" id="ARBA00022741"/>
    </source>
</evidence>
<dbReference type="SUPFAM" id="SSF48452">
    <property type="entry name" value="TPR-like"/>
    <property type="match status" value="1"/>
</dbReference>
<dbReference type="STRING" id="549386.SAMN02927923_01148"/>
<evidence type="ECO:0000259" key="3">
    <source>
        <dbReference type="PROSITE" id="PS50105"/>
    </source>
</evidence>
<proteinExistence type="predicted"/>
<dbReference type="Gene3D" id="1.25.40.10">
    <property type="entry name" value="Tetratricopeptide repeat domain"/>
    <property type="match status" value="1"/>
</dbReference>
<keyword evidence="1" id="KW-0547">Nucleotide-binding</keyword>
<dbReference type="InterPro" id="IPR027417">
    <property type="entry name" value="P-loop_NTPase"/>
</dbReference>
<dbReference type="PROSITE" id="PS50105">
    <property type="entry name" value="SAM_DOMAIN"/>
    <property type="match status" value="1"/>
</dbReference>
<dbReference type="Gene3D" id="3.40.50.300">
    <property type="entry name" value="P-loop containing nucleotide triphosphate hydrolases"/>
    <property type="match status" value="1"/>
</dbReference>
<dbReference type="Proteomes" id="UP000199569">
    <property type="component" value="Unassembled WGS sequence"/>
</dbReference>
<sequence>MIDVARWLVEQGLEQYAEVFAANALEGEVLFSLTEADLKDLGISALGHRKKLLRSLAALQAQQELATTRPSRESQNTSAGFAERRQLTVLFCDLVGSTELSARLDPEDLREVISAYHDACIQVAARVEAYVARFLGDGVLIYFGWPQAHEDDADRAVSTGLALIEAINHLKPPGGAQLQARIGIATGPVVIGDLSGREAADTVIGETPNLAARLQAIAEPGAVLISPITRRLVDGLFELEDLGPQNLKGFANALTVWRVKSEIRANDRFEAKHPVGYTHLVGREEELSLFLRRWQQVKGGEGQVILLSGPAGIGKSRLVLELREQLSGETYVAPRLQGTPYHISTPLYPVIQHFENAADVKRDDPPEVKLDKIEALLARNTGDLDPAVPLMAAVLGIPTGSRYTLPELTPQRQKQLTLEVIFQQLEGLTAGCPVLFICEDAQWLDPTTLDFLELVIERIECLKVMLIVTARPEFSPPWDSSGHMTALSLNGLPRDQGVSIVEQMTKGKSLPGSLLQEILERADGVPLFIEELTREVIESGIVIDEGNSYALAGPLFPPVIPATLHDSLLARLDRLGKAKEIAQIGAAIGRDFSFPLLAAVAERPQEELRDMVEQLVTSGLVQPSGSPDTGVYSFKHALVRDTAYESLLKSRRRQIHSGIASALESQRPETKDIQPELLAHHYAGAGQTQEAADYWRRAAERTIEHFANSEAIAHCDRAIMQLRTLPPAPERIRAELEVQLIKGVAVRAAKGYSVPESEEVFLRACELCETLGDRVNLVHALRGLFGAYYVAARWSDAERVAERICAATDGLDDRVLLCIRWTMDGAARLFRGEPADACTCLQRALDCYDEKDREIHIRLTGHEMASLIRFHLAIAEWLSGKLDRAMRTSAEAVDIARSAMQPFSLAQALGNIALLQILARNFDAAKELTRETVEISVQHGIPDYILFGNLLAGTLTAIEGDLRNGNRLAQESMVGLHRAGWRCLIPILLVHIAAAAERAEETDMGHEIARNALSMIRDSGEAIWEAEALRIQALIKMACGADSAEAEDILHAAIDLARRQKAKAFQIRSAVSLAHLWMRQGKLHESQSLLGPIYAEITEVFGAPDLVEARMLLDKHH</sequence>
<dbReference type="GO" id="GO:0005737">
    <property type="term" value="C:cytoplasm"/>
    <property type="evidence" value="ECO:0007669"/>
    <property type="project" value="TreeGrafter"/>
</dbReference>
<name>A0A1G5EYA8_9HYPH</name>
<dbReference type="InterPro" id="IPR001660">
    <property type="entry name" value="SAM"/>
</dbReference>
<evidence type="ECO:0000256" key="2">
    <source>
        <dbReference type="ARBA" id="ARBA00022840"/>
    </source>
</evidence>
<dbReference type="CDD" id="cd09487">
    <property type="entry name" value="SAM_superfamily"/>
    <property type="match status" value="1"/>
</dbReference>
<dbReference type="InterPro" id="IPR041664">
    <property type="entry name" value="AAA_16"/>
</dbReference>
<dbReference type="SMART" id="SM00454">
    <property type="entry name" value="SAM"/>
    <property type="match status" value="1"/>
</dbReference>
<dbReference type="Gene3D" id="3.30.70.1230">
    <property type="entry name" value="Nucleotide cyclase"/>
    <property type="match status" value="1"/>
</dbReference>
<dbReference type="GO" id="GO:0035556">
    <property type="term" value="P:intracellular signal transduction"/>
    <property type="evidence" value="ECO:0007669"/>
    <property type="project" value="InterPro"/>
</dbReference>
<dbReference type="PANTHER" id="PTHR16305">
    <property type="entry name" value="TESTICULAR SOLUBLE ADENYLYL CYCLASE"/>
    <property type="match status" value="1"/>
</dbReference>
<evidence type="ECO:0000259" key="4">
    <source>
        <dbReference type="PROSITE" id="PS50125"/>
    </source>
</evidence>
<dbReference type="RefSeq" id="WP_091131494.1">
    <property type="nucleotide sequence ID" value="NZ_FMVJ01000003.1"/>
</dbReference>
<dbReference type="GO" id="GO:0005524">
    <property type="term" value="F:ATP binding"/>
    <property type="evidence" value="ECO:0007669"/>
    <property type="project" value="UniProtKB-KW"/>
</dbReference>
<dbReference type="Pfam" id="PF00211">
    <property type="entry name" value="Guanylate_cyc"/>
    <property type="match status" value="1"/>
</dbReference>
<dbReference type="EMBL" id="FMVJ01000003">
    <property type="protein sequence ID" value="SCY31989.1"/>
    <property type="molecule type" value="Genomic_DNA"/>
</dbReference>
<protein>
    <submittedName>
        <fullName evidence="5">SAM domain (Sterile alpha motif)</fullName>
    </submittedName>
</protein>
<feature type="domain" description="Guanylate cyclase" evidence="4">
    <location>
        <begin position="88"/>
        <end position="215"/>
    </location>
</feature>
<dbReference type="GO" id="GO:0009190">
    <property type="term" value="P:cyclic nucleotide biosynthetic process"/>
    <property type="evidence" value="ECO:0007669"/>
    <property type="project" value="InterPro"/>
</dbReference>
<dbReference type="InterPro" id="IPR013761">
    <property type="entry name" value="SAM/pointed_sf"/>
</dbReference>
<dbReference type="SUPFAM" id="SSF55073">
    <property type="entry name" value="Nucleotide cyclase"/>
    <property type="match status" value="1"/>
</dbReference>
<dbReference type="AlphaFoldDB" id="A0A1G5EYA8"/>
<dbReference type="SUPFAM" id="SSF47769">
    <property type="entry name" value="SAM/Pointed domain"/>
    <property type="match status" value="1"/>
</dbReference>
<dbReference type="PANTHER" id="PTHR16305:SF28">
    <property type="entry name" value="GUANYLATE CYCLASE DOMAIN-CONTAINING PROTEIN"/>
    <property type="match status" value="1"/>
</dbReference>
<dbReference type="GO" id="GO:0004016">
    <property type="term" value="F:adenylate cyclase activity"/>
    <property type="evidence" value="ECO:0007669"/>
    <property type="project" value="UniProtKB-ARBA"/>
</dbReference>
<evidence type="ECO:0000313" key="5">
    <source>
        <dbReference type="EMBL" id="SCY31989.1"/>
    </source>
</evidence>
<keyword evidence="6" id="KW-1185">Reference proteome</keyword>
<dbReference type="InterPro" id="IPR011990">
    <property type="entry name" value="TPR-like_helical_dom_sf"/>
</dbReference>
<keyword evidence="2" id="KW-0067">ATP-binding</keyword>
<gene>
    <name evidence="5" type="ORF">SAMN02927923_01148</name>
</gene>
<dbReference type="SUPFAM" id="SSF52540">
    <property type="entry name" value="P-loop containing nucleoside triphosphate hydrolases"/>
    <property type="match status" value="1"/>
</dbReference>
<dbReference type="Pfam" id="PF00536">
    <property type="entry name" value="SAM_1"/>
    <property type="match status" value="1"/>
</dbReference>
<dbReference type="SMART" id="SM00044">
    <property type="entry name" value="CYCc"/>
    <property type="match status" value="1"/>
</dbReference>
<evidence type="ECO:0000313" key="6">
    <source>
        <dbReference type="Proteomes" id="UP000199569"/>
    </source>
</evidence>
<reference evidence="5 6" key="1">
    <citation type="submission" date="2016-10" db="EMBL/GenBank/DDBJ databases">
        <authorList>
            <person name="de Groot N.N."/>
        </authorList>
    </citation>
    <scope>NUCLEOTIDE SEQUENCE [LARGE SCALE GENOMIC DNA]</scope>
    <source>
        <strain evidence="5 6">CGMCC 1.7666</strain>
    </source>
</reference>
<dbReference type="InterPro" id="IPR029787">
    <property type="entry name" value="Nucleotide_cyclase"/>
</dbReference>
<feature type="domain" description="SAM" evidence="3">
    <location>
        <begin position="1"/>
        <end position="62"/>
    </location>
</feature>
<dbReference type="InterPro" id="IPR001054">
    <property type="entry name" value="A/G_cyclase"/>
</dbReference>